<evidence type="ECO:0000313" key="2">
    <source>
        <dbReference type="EMBL" id="GAA4670396.1"/>
    </source>
</evidence>
<dbReference type="Pfam" id="PF09995">
    <property type="entry name" value="MPAB_Lcp_cat"/>
    <property type="match status" value="1"/>
</dbReference>
<protein>
    <recommendedName>
        <fullName evidence="1">ER-bound oxygenase mpaB/mpaB'/Rubber oxygenase catalytic domain-containing protein</fullName>
    </recommendedName>
</protein>
<dbReference type="PANTHER" id="PTHR36151">
    <property type="entry name" value="BLR2777 PROTEIN"/>
    <property type="match status" value="1"/>
</dbReference>
<keyword evidence="3" id="KW-1185">Reference proteome</keyword>
<dbReference type="EMBL" id="BAABLM010000002">
    <property type="protein sequence ID" value="GAA4670396.1"/>
    <property type="molecule type" value="Genomic_DNA"/>
</dbReference>
<proteinExistence type="predicted"/>
<dbReference type="PANTHER" id="PTHR36151:SF3">
    <property type="entry name" value="ER-BOUND OXYGENASE MPAB_MPAB'_RUBBER OXYGENASE CATALYTIC DOMAIN-CONTAINING PROTEIN"/>
    <property type="match status" value="1"/>
</dbReference>
<name>A0ABP8VS11_9MICO</name>
<gene>
    <name evidence="2" type="ORF">GCM10025780_12250</name>
</gene>
<comment type="caution">
    <text evidence="2">The sequence shown here is derived from an EMBL/GenBank/DDBJ whole genome shotgun (WGS) entry which is preliminary data.</text>
</comment>
<dbReference type="InterPro" id="IPR018713">
    <property type="entry name" value="MPAB/Lcp_cat_dom"/>
</dbReference>
<evidence type="ECO:0000313" key="3">
    <source>
        <dbReference type="Proteomes" id="UP001501295"/>
    </source>
</evidence>
<reference evidence="3" key="1">
    <citation type="journal article" date="2019" name="Int. J. Syst. Evol. Microbiol.">
        <title>The Global Catalogue of Microorganisms (GCM) 10K type strain sequencing project: providing services to taxonomists for standard genome sequencing and annotation.</title>
        <authorList>
            <consortium name="The Broad Institute Genomics Platform"/>
            <consortium name="The Broad Institute Genome Sequencing Center for Infectious Disease"/>
            <person name="Wu L."/>
            <person name="Ma J."/>
        </authorList>
    </citation>
    <scope>NUCLEOTIDE SEQUENCE [LARGE SCALE GENOMIC DNA]</scope>
    <source>
        <strain evidence="3">JCM 18956</strain>
    </source>
</reference>
<dbReference type="RefSeq" id="WP_345374398.1">
    <property type="nucleotide sequence ID" value="NZ_BAABLM010000002.1"/>
</dbReference>
<sequence length="315" mass="33867">MSALATLTEPIRSRLQFTFNGQRTGTPQWVEDLADGDDPGFFGPGSAVWAVHGGMSTIPAGVRALLVQALHPGALAGVHDHSRYLEDPLGRLAGTIRWIFTVSYGSKEAATHASNFVTRIHEKVTGSYLDRNGVSHDYAANDPDLLAWVHMAFADSFLAAALAWGAPIPGGADAYVREWATAGELMGVENPPRSYVEMQEQLMAFDRDGVLERTARTDDVVKFIRRPPLFPVLKAGYPVLFDGAVGTLSPRFREILGLRAPHLGSLDLPTRAPAGVMLGGIGALLGAEPAAAKAARVRRARLGIEDPPFVAARRR</sequence>
<feature type="domain" description="ER-bound oxygenase mpaB/mpaB'/Rubber oxygenase catalytic" evidence="1">
    <location>
        <begin position="49"/>
        <end position="260"/>
    </location>
</feature>
<evidence type="ECO:0000259" key="1">
    <source>
        <dbReference type="Pfam" id="PF09995"/>
    </source>
</evidence>
<accession>A0ABP8VS11</accession>
<dbReference type="Proteomes" id="UP001501295">
    <property type="component" value="Unassembled WGS sequence"/>
</dbReference>
<organism evidence="2 3">
    <name type="scientific">Frondihabitans cladoniiphilus</name>
    <dbReference type="NCBI Taxonomy" id="715785"/>
    <lineage>
        <taxon>Bacteria</taxon>
        <taxon>Bacillati</taxon>
        <taxon>Actinomycetota</taxon>
        <taxon>Actinomycetes</taxon>
        <taxon>Micrococcales</taxon>
        <taxon>Microbacteriaceae</taxon>
        <taxon>Frondihabitans</taxon>
    </lineage>
</organism>